<feature type="compositionally biased region" description="Basic and acidic residues" evidence="1">
    <location>
        <begin position="36"/>
        <end position="52"/>
    </location>
</feature>
<dbReference type="KEGG" id="cci:CC1G_05481"/>
<feature type="region of interest" description="Disordered" evidence="1">
    <location>
        <begin position="35"/>
        <end position="83"/>
    </location>
</feature>
<dbReference type="VEuPathDB" id="FungiDB:CC1G_05481"/>
<dbReference type="RefSeq" id="XP_001838928.1">
    <property type="nucleotide sequence ID" value="XM_001838876.1"/>
</dbReference>
<gene>
    <name evidence="2" type="ORF">CC1G_05481</name>
</gene>
<evidence type="ECO:0000313" key="3">
    <source>
        <dbReference type="Proteomes" id="UP000001861"/>
    </source>
</evidence>
<comment type="caution">
    <text evidence="2">The sequence shown here is derived from an EMBL/GenBank/DDBJ whole genome shotgun (WGS) entry which is preliminary data.</text>
</comment>
<evidence type="ECO:0000256" key="1">
    <source>
        <dbReference type="SAM" id="MobiDB-lite"/>
    </source>
</evidence>
<dbReference type="EMBL" id="AACS02000011">
    <property type="protein sequence ID" value="EAU82859.1"/>
    <property type="molecule type" value="Genomic_DNA"/>
</dbReference>
<keyword evidence="3" id="KW-1185">Reference proteome</keyword>
<dbReference type="InParanoid" id="A8P5F2"/>
<dbReference type="GeneID" id="6015523"/>
<feature type="compositionally biased region" description="Polar residues" evidence="1">
    <location>
        <begin position="69"/>
        <end position="83"/>
    </location>
</feature>
<dbReference type="AlphaFoldDB" id="A8P5F2"/>
<reference evidence="2 3" key="1">
    <citation type="journal article" date="2010" name="Proc. Natl. Acad. Sci. U.S.A.">
        <title>Insights into evolution of multicellular fungi from the assembled chromosomes of the mushroom Coprinopsis cinerea (Coprinus cinereus).</title>
        <authorList>
            <person name="Stajich J.E."/>
            <person name="Wilke S.K."/>
            <person name="Ahren D."/>
            <person name="Au C.H."/>
            <person name="Birren B.W."/>
            <person name="Borodovsky M."/>
            <person name="Burns C."/>
            <person name="Canback B."/>
            <person name="Casselton L.A."/>
            <person name="Cheng C.K."/>
            <person name="Deng J."/>
            <person name="Dietrich F.S."/>
            <person name="Fargo D.C."/>
            <person name="Farman M.L."/>
            <person name="Gathman A.C."/>
            <person name="Goldberg J."/>
            <person name="Guigo R."/>
            <person name="Hoegger P.J."/>
            <person name="Hooker J.B."/>
            <person name="Huggins A."/>
            <person name="James T.Y."/>
            <person name="Kamada T."/>
            <person name="Kilaru S."/>
            <person name="Kodira C."/>
            <person name="Kues U."/>
            <person name="Kupfer D."/>
            <person name="Kwan H.S."/>
            <person name="Lomsadze A."/>
            <person name="Li W."/>
            <person name="Lilly W.W."/>
            <person name="Ma L.J."/>
            <person name="Mackey A.J."/>
            <person name="Manning G."/>
            <person name="Martin F."/>
            <person name="Muraguchi H."/>
            <person name="Natvig D.O."/>
            <person name="Palmerini H."/>
            <person name="Ramesh M.A."/>
            <person name="Rehmeyer C.J."/>
            <person name="Roe B.A."/>
            <person name="Shenoy N."/>
            <person name="Stanke M."/>
            <person name="Ter-Hovhannisyan V."/>
            <person name="Tunlid A."/>
            <person name="Velagapudi R."/>
            <person name="Vision T.J."/>
            <person name="Zeng Q."/>
            <person name="Zolan M.E."/>
            <person name="Pukkila P.J."/>
        </authorList>
    </citation>
    <scope>NUCLEOTIDE SEQUENCE [LARGE SCALE GENOMIC DNA]</scope>
    <source>
        <strain evidence="3">Okayama-7 / 130 / ATCC MYA-4618 / FGSC 9003</strain>
    </source>
</reference>
<proteinExistence type="predicted"/>
<evidence type="ECO:0000313" key="2">
    <source>
        <dbReference type="EMBL" id="EAU82859.1"/>
    </source>
</evidence>
<organism evidence="2 3">
    <name type="scientific">Coprinopsis cinerea (strain Okayama-7 / 130 / ATCC MYA-4618 / FGSC 9003)</name>
    <name type="common">Inky cap fungus</name>
    <name type="synonym">Hormographiella aspergillata</name>
    <dbReference type="NCBI Taxonomy" id="240176"/>
    <lineage>
        <taxon>Eukaryota</taxon>
        <taxon>Fungi</taxon>
        <taxon>Dikarya</taxon>
        <taxon>Basidiomycota</taxon>
        <taxon>Agaricomycotina</taxon>
        <taxon>Agaricomycetes</taxon>
        <taxon>Agaricomycetidae</taxon>
        <taxon>Agaricales</taxon>
        <taxon>Agaricineae</taxon>
        <taxon>Psathyrellaceae</taxon>
        <taxon>Coprinopsis</taxon>
    </lineage>
</organism>
<dbReference type="Proteomes" id="UP000001861">
    <property type="component" value="Unassembled WGS sequence"/>
</dbReference>
<accession>A8P5F2</accession>
<name>A8P5F2_COPC7</name>
<protein>
    <submittedName>
        <fullName evidence="2">Uncharacterized protein</fullName>
    </submittedName>
</protein>
<sequence length="117" mass="12754">MSPSRKPSTENVVSCAEAEADGAVELKLQPCPSGVKENETVRMEVDSEDKTEGSSAPVGKASAKPNNPLAKQQSGKAPVKTTTQIYDGPEIEYEDCPEEFKWMLDMMLELALEEEGY</sequence>